<dbReference type="GO" id="GO:0006351">
    <property type="term" value="P:DNA-templated transcription"/>
    <property type="evidence" value="ECO:0007669"/>
    <property type="project" value="InterPro"/>
</dbReference>
<dbReference type="SMART" id="SM00066">
    <property type="entry name" value="GAL4"/>
    <property type="match status" value="1"/>
</dbReference>
<evidence type="ECO:0000256" key="2">
    <source>
        <dbReference type="ARBA" id="ARBA00023015"/>
    </source>
</evidence>
<dbReference type="GO" id="GO:0008270">
    <property type="term" value="F:zinc ion binding"/>
    <property type="evidence" value="ECO:0007669"/>
    <property type="project" value="InterPro"/>
</dbReference>
<dbReference type="AlphaFoldDB" id="A0A9P5L3U9"/>
<comment type="caution">
    <text evidence="8">The sequence shown here is derived from an EMBL/GenBank/DDBJ whole genome shotgun (WGS) entry which is preliminary data.</text>
</comment>
<evidence type="ECO:0000256" key="5">
    <source>
        <dbReference type="ARBA" id="ARBA00023242"/>
    </source>
</evidence>
<gene>
    <name evidence="8" type="ORF">G7Z17_g11559</name>
</gene>
<reference evidence="8" key="1">
    <citation type="submission" date="2020-03" db="EMBL/GenBank/DDBJ databases">
        <title>Draft Genome Sequence of Cylindrodendrum hubeiense.</title>
        <authorList>
            <person name="Buettner E."/>
            <person name="Kellner H."/>
        </authorList>
    </citation>
    <scope>NUCLEOTIDE SEQUENCE</scope>
    <source>
        <strain evidence="8">IHI 201604</strain>
    </source>
</reference>
<dbReference type="CDD" id="cd12148">
    <property type="entry name" value="fungal_TF_MHR"/>
    <property type="match status" value="1"/>
</dbReference>
<dbReference type="PROSITE" id="PS00463">
    <property type="entry name" value="ZN2_CY6_FUNGAL_1"/>
    <property type="match status" value="1"/>
</dbReference>
<dbReference type="InterPro" id="IPR007219">
    <property type="entry name" value="XnlR_reg_dom"/>
</dbReference>
<keyword evidence="2" id="KW-0805">Transcription regulation</keyword>
<feature type="region of interest" description="Disordered" evidence="6">
    <location>
        <begin position="98"/>
        <end position="132"/>
    </location>
</feature>
<evidence type="ECO:0000259" key="7">
    <source>
        <dbReference type="PROSITE" id="PS50048"/>
    </source>
</evidence>
<dbReference type="Pfam" id="PF04082">
    <property type="entry name" value="Fungal_trans"/>
    <property type="match status" value="1"/>
</dbReference>
<name>A0A9P5L3U9_9HYPO</name>
<dbReference type="GO" id="GO:0000981">
    <property type="term" value="F:DNA-binding transcription factor activity, RNA polymerase II-specific"/>
    <property type="evidence" value="ECO:0007669"/>
    <property type="project" value="InterPro"/>
</dbReference>
<feature type="compositionally biased region" description="Low complexity" evidence="6">
    <location>
        <begin position="103"/>
        <end position="119"/>
    </location>
</feature>
<dbReference type="InterPro" id="IPR036864">
    <property type="entry name" value="Zn2-C6_fun-type_DNA-bd_sf"/>
</dbReference>
<keyword evidence="1" id="KW-0479">Metal-binding</keyword>
<keyword evidence="9" id="KW-1185">Reference proteome</keyword>
<protein>
    <recommendedName>
        <fullName evidence="7">Zn(2)-C6 fungal-type domain-containing protein</fullName>
    </recommendedName>
</protein>
<evidence type="ECO:0000313" key="8">
    <source>
        <dbReference type="EMBL" id="KAF7542453.1"/>
    </source>
</evidence>
<feature type="domain" description="Zn(2)-C6 fungal-type" evidence="7">
    <location>
        <begin position="33"/>
        <end position="64"/>
    </location>
</feature>
<dbReference type="EMBL" id="JAANBB010000444">
    <property type="protein sequence ID" value="KAF7542453.1"/>
    <property type="molecule type" value="Genomic_DNA"/>
</dbReference>
<evidence type="ECO:0000256" key="1">
    <source>
        <dbReference type="ARBA" id="ARBA00022723"/>
    </source>
</evidence>
<dbReference type="PROSITE" id="PS50048">
    <property type="entry name" value="ZN2_CY6_FUNGAL_2"/>
    <property type="match status" value="1"/>
</dbReference>
<evidence type="ECO:0000313" key="9">
    <source>
        <dbReference type="Proteomes" id="UP000722485"/>
    </source>
</evidence>
<sequence>MDPVPQIPVEWAPPPTGRAARLIRKYPRRTTVACEECRGKKRRCDGVKPVCGYCNASESRRCVWREERNSKGWYRDSYVDALKVRIKELEAAQELAAGTNGLDNSDPSSAASPPQLADSEAQSRLSAQNVDESLQTPGIDRISIRNLILARQSTPMVAPPARFTAEEHSTLVSPGAAFQDGTTHIFESEGSEGGVDAMGIVSSANGIADPHARLPTVYFGPSSNVNLLGEARTAMCRRPCGHGPLVSSGPDPCTICLNEITPLAASEAPSARSGGRTAMFGFSVPPRQKADSLIESYWASVHSLYPFIHQPSFEKRYLTVWNPQNGSESRHPSPSQRPGCYDTVHDRLFYCLLNIVFALGALFNPDINPLDRDRLSRPFFERSKALLDFDLLAQGSLPLVQTLLLMGQYLQSTDMSSSCWNIVGLAIRVAQCIGLHHEPRGYCQGGRQKVDQLETEMRRRAWTGCVFLDRRVLSLAYGRPLMIQLAKSPDQLTLPSAIDDEFLTQLPEAPGSQPWNVPSRIDFYVQAIKLKEILGQVLNTFYCGSDTENKDPAGSEFGSNCTPNYAKEKMIKDSDLQAILNVDGLLTVWHKELPVRLREQTYRDESASPHSPNLEGNEMLMKAANVCVSVAQELVNLITVNFNSDDDLLPAPWYNVFYEIISDNPDMMQAGENLDEVNASGGGPRTSFYLRDDDLPSSNDEVFPLRLFQDCVGLDQAYNPSMNDSSGVNWLSFAPFLDSMEDFGE</sequence>
<dbReference type="SUPFAM" id="SSF57701">
    <property type="entry name" value="Zn2/Cys6 DNA-binding domain"/>
    <property type="match status" value="1"/>
</dbReference>
<dbReference type="Gene3D" id="4.10.240.10">
    <property type="entry name" value="Zn(2)-C6 fungal-type DNA-binding domain"/>
    <property type="match status" value="1"/>
</dbReference>
<keyword evidence="3" id="KW-0238">DNA-binding</keyword>
<evidence type="ECO:0000256" key="6">
    <source>
        <dbReference type="SAM" id="MobiDB-lite"/>
    </source>
</evidence>
<dbReference type="PANTHER" id="PTHR47424:SF3">
    <property type="entry name" value="REGULATORY PROTEIN GAL4"/>
    <property type="match status" value="1"/>
</dbReference>
<evidence type="ECO:0000256" key="3">
    <source>
        <dbReference type="ARBA" id="ARBA00023125"/>
    </source>
</evidence>
<evidence type="ECO:0000256" key="4">
    <source>
        <dbReference type="ARBA" id="ARBA00023163"/>
    </source>
</evidence>
<dbReference type="Proteomes" id="UP000722485">
    <property type="component" value="Unassembled WGS sequence"/>
</dbReference>
<organism evidence="8 9">
    <name type="scientific">Cylindrodendrum hubeiense</name>
    <dbReference type="NCBI Taxonomy" id="595255"/>
    <lineage>
        <taxon>Eukaryota</taxon>
        <taxon>Fungi</taxon>
        <taxon>Dikarya</taxon>
        <taxon>Ascomycota</taxon>
        <taxon>Pezizomycotina</taxon>
        <taxon>Sordariomycetes</taxon>
        <taxon>Hypocreomycetidae</taxon>
        <taxon>Hypocreales</taxon>
        <taxon>Nectriaceae</taxon>
        <taxon>Cylindrodendrum</taxon>
    </lineage>
</organism>
<dbReference type="SMART" id="SM00906">
    <property type="entry name" value="Fungal_trans"/>
    <property type="match status" value="1"/>
</dbReference>
<dbReference type="GO" id="GO:0000978">
    <property type="term" value="F:RNA polymerase II cis-regulatory region sequence-specific DNA binding"/>
    <property type="evidence" value="ECO:0007669"/>
    <property type="project" value="TreeGrafter"/>
</dbReference>
<keyword evidence="4" id="KW-0804">Transcription</keyword>
<dbReference type="CDD" id="cd00067">
    <property type="entry name" value="GAL4"/>
    <property type="match status" value="1"/>
</dbReference>
<dbReference type="GO" id="GO:0000435">
    <property type="term" value="P:positive regulation of transcription from RNA polymerase II promoter by galactose"/>
    <property type="evidence" value="ECO:0007669"/>
    <property type="project" value="TreeGrafter"/>
</dbReference>
<feature type="compositionally biased region" description="Polar residues" evidence="6">
    <location>
        <begin position="120"/>
        <end position="132"/>
    </location>
</feature>
<dbReference type="PANTHER" id="PTHR47424">
    <property type="entry name" value="REGULATORY PROTEIN GAL4"/>
    <property type="match status" value="1"/>
</dbReference>
<dbReference type="GO" id="GO:0005634">
    <property type="term" value="C:nucleus"/>
    <property type="evidence" value="ECO:0007669"/>
    <property type="project" value="TreeGrafter"/>
</dbReference>
<dbReference type="InterPro" id="IPR001138">
    <property type="entry name" value="Zn2Cys6_DnaBD"/>
</dbReference>
<dbReference type="InterPro" id="IPR051127">
    <property type="entry name" value="Fungal_SecMet_Regulators"/>
</dbReference>
<proteinExistence type="predicted"/>
<keyword evidence="5" id="KW-0539">Nucleus</keyword>
<dbReference type="OrthoDB" id="424974at2759"/>
<dbReference type="Pfam" id="PF00172">
    <property type="entry name" value="Zn_clus"/>
    <property type="match status" value="1"/>
</dbReference>
<accession>A0A9P5L3U9</accession>